<feature type="compositionally biased region" description="Low complexity" evidence="1">
    <location>
        <begin position="129"/>
        <end position="144"/>
    </location>
</feature>
<dbReference type="EMBL" id="LGRB01000010">
    <property type="protein sequence ID" value="OCT50281.1"/>
    <property type="molecule type" value="Genomic_DNA"/>
</dbReference>
<gene>
    <name evidence="2" type="ORF">CLCR_11346</name>
</gene>
<sequence>MSSPTWQDRRFMFPVGKEVHQGSTRRMSGSSASSATTAAAAAESPVLTNAVPAAGTDATPALPEYPLVDKKVLSNPDAWGGDRRFMGRAGKEVHQPARRPSGSSATKPEVVTPKSSSPRPATSTGGGIAAAIAGRRRSSASQGGVFSGLMANRSSHEERRQSWDDMKQPGGSFGGFLSNLVSSKPAEKKQF</sequence>
<dbReference type="STRING" id="86049.A0A1C1CP86"/>
<protein>
    <submittedName>
        <fullName evidence="2">Uncharacterized protein</fullName>
    </submittedName>
</protein>
<dbReference type="AlphaFoldDB" id="A0A1C1CP86"/>
<dbReference type="VEuPathDB" id="FungiDB:G647_05709"/>
<keyword evidence="3" id="KW-1185">Reference proteome</keyword>
<feature type="region of interest" description="Disordered" evidence="1">
    <location>
        <begin position="75"/>
        <end position="191"/>
    </location>
</feature>
<evidence type="ECO:0000313" key="3">
    <source>
        <dbReference type="Proteomes" id="UP000094526"/>
    </source>
</evidence>
<feature type="compositionally biased region" description="Basic and acidic residues" evidence="1">
    <location>
        <begin position="80"/>
        <end position="95"/>
    </location>
</feature>
<comment type="caution">
    <text evidence="2">The sequence shown here is derived from an EMBL/GenBank/DDBJ whole genome shotgun (WGS) entry which is preliminary data.</text>
</comment>
<proteinExistence type="predicted"/>
<reference evidence="3" key="1">
    <citation type="submission" date="2015-07" db="EMBL/GenBank/DDBJ databases">
        <authorList>
            <person name="Teixeira M.M."/>
            <person name="Souza R.C."/>
            <person name="Almeida L.G."/>
            <person name="Vicente V.A."/>
            <person name="de Hoog S."/>
            <person name="Bocca A.L."/>
            <person name="de Almeida S.R."/>
            <person name="Vasconcelos A.T."/>
            <person name="Felipe M.S."/>
        </authorList>
    </citation>
    <scope>NUCLEOTIDE SEQUENCE [LARGE SCALE GENOMIC DNA]</scope>
    <source>
        <strain evidence="3">KSF</strain>
    </source>
</reference>
<accession>A0A1C1CP86</accession>
<dbReference type="eggNOG" id="ENOG502T5M6">
    <property type="taxonomic scope" value="Eukaryota"/>
</dbReference>
<evidence type="ECO:0000256" key="1">
    <source>
        <dbReference type="SAM" id="MobiDB-lite"/>
    </source>
</evidence>
<dbReference type="OrthoDB" id="4153726at2759"/>
<evidence type="ECO:0000313" key="2">
    <source>
        <dbReference type="EMBL" id="OCT50281.1"/>
    </source>
</evidence>
<feature type="compositionally biased region" description="Low complexity" evidence="1">
    <location>
        <begin position="30"/>
        <end position="42"/>
    </location>
</feature>
<dbReference type="VEuPathDB" id="FungiDB:CLCR_11346"/>
<name>A0A1C1CP86_9EURO</name>
<feature type="compositionally biased region" description="Basic and acidic residues" evidence="1">
    <location>
        <begin position="154"/>
        <end position="167"/>
    </location>
</feature>
<organism evidence="2 3">
    <name type="scientific">Cladophialophora carrionii</name>
    <dbReference type="NCBI Taxonomy" id="86049"/>
    <lineage>
        <taxon>Eukaryota</taxon>
        <taxon>Fungi</taxon>
        <taxon>Dikarya</taxon>
        <taxon>Ascomycota</taxon>
        <taxon>Pezizomycotina</taxon>
        <taxon>Eurotiomycetes</taxon>
        <taxon>Chaetothyriomycetidae</taxon>
        <taxon>Chaetothyriales</taxon>
        <taxon>Herpotrichiellaceae</taxon>
        <taxon>Cladophialophora</taxon>
    </lineage>
</organism>
<feature type="region of interest" description="Disordered" evidence="1">
    <location>
        <begin position="1"/>
        <end position="43"/>
    </location>
</feature>
<dbReference type="Proteomes" id="UP000094526">
    <property type="component" value="Unassembled WGS sequence"/>
</dbReference>